<feature type="region of interest" description="Disordered" evidence="1">
    <location>
        <begin position="190"/>
        <end position="229"/>
    </location>
</feature>
<dbReference type="Proteomes" id="UP001147747">
    <property type="component" value="Unassembled WGS sequence"/>
</dbReference>
<gene>
    <name evidence="2" type="ORF">N7509_000314</name>
</gene>
<dbReference type="AlphaFoldDB" id="A0A9X0BDZ2"/>
<name>A0A9X0BDZ2_9EURO</name>
<sequence length="398" mass="44665">MISVNLMKGIDAIFGSPSPKIIQLENGTMQRTITWLDVLNADRSKIEFKEAEGYHYYLRDFNATAELSDFQHNMMISGLPQKLIQPWYYKRDVQTELYTMSFTAEMVAISNRLASKVIEINNKIIGKANQRTRALQDILDKWKESTQSNTYPSSLVLEQTQHDQGLGCQPGPLMEHPYPQTEDFNHTCLHDNPSEESGNRRESLEEASNECDKTCFDPQNSLPELRPNIVSPFNDREKLAEHEPMTRHESMTMRPTPLNPGAEAMEGQSNAGIGRYGTRGSTDLRDRNDERVSVPTDPVNNTGLTFHGNTVTENRQPQTVSRDSPKTFSSPYPTETAKHSEEAVCQGPGRPNLPGGVPSSATHQLDTSTTSTHSKRKGVSTHKSHIEVQIINKPQLSK</sequence>
<reference evidence="2" key="1">
    <citation type="submission" date="2022-12" db="EMBL/GenBank/DDBJ databases">
        <authorList>
            <person name="Petersen C."/>
        </authorList>
    </citation>
    <scope>NUCLEOTIDE SEQUENCE</scope>
    <source>
        <strain evidence="2">IBT 29677</strain>
    </source>
</reference>
<evidence type="ECO:0000256" key="1">
    <source>
        <dbReference type="SAM" id="MobiDB-lite"/>
    </source>
</evidence>
<comment type="caution">
    <text evidence="2">The sequence shown here is derived from an EMBL/GenBank/DDBJ whole genome shotgun (WGS) entry which is preliminary data.</text>
</comment>
<dbReference type="OrthoDB" id="4365878at2759"/>
<evidence type="ECO:0000313" key="2">
    <source>
        <dbReference type="EMBL" id="KAJ5413687.1"/>
    </source>
</evidence>
<feature type="compositionally biased region" description="Polar residues" evidence="1">
    <location>
        <begin position="359"/>
        <end position="372"/>
    </location>
</feature>
<protein>
    <submittedName>
        <fullName evidence="2">Uncharacterized protein</fullName>
    </submittedName>
</protein>
<feature type="compositionally biased region" description="Basic residues" evidence="1">
    <location>
        <begin position="373"/>
        <end position="383"/>
    </location>
</feature>
<keyword evidence="3" id="KW-1185">Reference proteome</keyword>
<proteinExistence type="predicted"/>
<feature type="region of interest" description="Disordered" evidence="1">
    <location>
        <begin position="268"/>
        <end position="385"/>
    </location>
</feature>
<feature type="compositionally biased region" description="Polar residues" evidence="1">
    <location>
        <begin position="298"/>
        <end position="333"/>
    </location>
</feature>
<feature type="compositionally biased region" description="Basic and acidic residues" evidence="1">
    <location>
        <begin position="282"/>
        <end position="292"/>
    </location>
</feature>
<feature type="compositionally biased region" description="Basic and acidic residues" evidence="1">
    <location>
        <begin position="190"/>
        <end position="215"/>
    </location>
</feature>
<dbReference type="RefSeq" id="XP_056493543.1">
    <property type="nucleotide sequence ID" value="XM_056624961.1"/>
</dbReference>
<evidence type="ECO:0000313" key="3">
    <source>
        <dbReference type="Proteomes" id="UP001147747"/>
    </source>
</evidence>
<organism evidence="2 3">
    <name type="scientific">Penicillium cosmopolitanum</name>
    <dbReference type="NCBI Taxonomy" id="1131564"/>
    <lineage>
        <taxon>Eukaryota</taxon>
        <taxon>Fungi</taxon>
        <taxon>Dikarya</taxon>
        <taxon>Ascomycota</taxon>
        <taxon>Pezizomycotina</taxon>
        <taxon>Eurotiomycetes</taxon>
        <taxon>Eurotiomycetidae</taxon>
        <taxon>Eurotiales</taxon>
        <taxon>Aspergillaceae</taxon>
        <taxon>Penicillium</taxon>
    </lineage>
</organism>
<dbReference type="EMBL" id="JAPZBU010000003">
    <property type="protein sequence ID" value="KAJ5413687.1"/>
    <property type="molecule type" value="Genomic_DNA"/>
</dbReference>
<dbReference type="GeneID" id="81363941"/>
<reference evidence="2" key="2">
    <citation type="journal article" date="2023" name="IMA Fungus">
        <title>Comparative genomic study of the Penicillium genus elucidates a diverse pangenome and 15 lateral gene transfer events.</title>
        <authorList>
            <person name="Petersen C."/>
            <person name="Sorensen T."/>
            <person name="Nielsen M.R."/>
            <person name="Sondergaard T.E."/>
            <person name="Sorensen J.L."/>
            <person name="Fitzpatrick D.A."/>
            <person name="Frisvad J.C."/>
            <person name="Nielsen K.L."/>
        </authorList>
    </citation>
    <scope>NUCLEOTIDE SEQUENCE</scope>
    <source>
        <strain evidence="2">IBT 29677</strain>
    </source>
</reference>
<accession>A0A9X0BDZ2</accession>